<dbReference type="InterPro" id="IPR036259">
    <property type="entry name" value="MFS_trans_sf"/>
</dbReference>
<dbReference type="OrthoDB" id="419616at2759"/>
<feature type="transmembrane region" description="Helical" evidence="6">
    <location>
        <begin position="89"/>
        <end position="109"/>
    </location>
</feature>
<dbReference type="AlphaFoldDB" id="A0A367KUY3"/>
<protein>
    <recommendedName>
        <fullName evidence="9">Major facilitator superfamily (MFS) profile domain-containing protein</fullName>
    </recommendedName>
</protein>
<reference evidence="7 8" key="1">
    <citation type="journal article" date="2018" name="G3 (Bethesda)">
        <title>Phylogenetic and Phylogenomic Definition of Rhizopus Species.</title>
        <authorList>
            <person name="Gryganskyi A.P."/>
            <person name="Golan J."/>
            <person name="Dolatabadi S."/>
            <person name="Mondo S."/>
            <person name="Robb S."/>
            <person name="Idnurm A."/>
            <person name="Muszewska A."/>
            <person name="Steczkiewicz K."/>
            <person name="Masonjones S."/>
            <person name="Liao H.L."/>
            <person name="Gajdeczka M.T."/>
            <person name="Anike F."/>
            <person name="Vuek A."/>
            <person name="Anishchenko I.M."/>
            <person name="Voigt K."/>
            <person name="de Hoog G.S."/>
            <person name="Smith M.E."/>
            <person name="Heitman J."/>
            <person name="Vilgalys R."/>
            <person name="Stajich J.E."/>
        </authorList>
    </citation>
    <scope>NUCLEOTIDE SEQUENCE [LARGE SCALE GENOMIC DNA]</scope>
    <source>
        <strain evidence="7 8">LSU 92-RS-03</strain>
    </source>
</reference>
<sequence length="335" mass="37669">MPWGLLSDRIGRKPVVLMGFGSTSIGVLLFGLSKSFAWALATKIFSVTFGLSSIVGAALGGYLSNPVSKYPSVFGKMGYMTRFLIEYPYFLPCFFATCLSTVCWLMGFFSMKETLELKKTLEDEQLLLAEQHEEYQTFSSQKSKRKLSNILLPEILAISILYAAVSFEMLYFDELLPTWSATPKEAGGLVYLLHHLVDLFGLLHLFQKALFAGAFVFLTQGLCRLLYQVPHLSGYDTKFWVWTVLVMCLTIKTLAQTIAITTAVILLNNSVSNYNTLGFVNEFSQSMRTLNPTVAGYIWSRSIMMEWLPLGVRAYVSWLVSWVWLVSSRLLGACD</sequence>
<organism evidence="7 8">
    <name type="scientific">Rhizopus stolonifer</name>
    <name type="common">Rhizopus nigricans</name>
    <dbReference type="NCBI Taxonomy" id="4846"/>
    <lineage>
        <taxon>Eukaryota</taxon>
        <taxon>Fungi</taxon>
        <taxon>Fungi incertae sedis</taxon>
        <taxon>Mucoromycota</taxon>
        <taxon>Mucoromycotina</taxon>
        <taxon>Mucoromycetes</taxon>
        <taxon>Mucorales</taxon>
        <taxon>Mucorineae</taxon>
        <taxon>Rhizopodaceae</taxon>
        <taxon>Rhizopus</taxon>
    </lineage>
</organism>
<keyword evidence="5 6" id="KW-0472">Membrane</keyword>
<evidence type="ECO:0000256" key="3">
    <source>
        <dbReference type="ARBA" id="ARBA00022692"/>
    </source>
</evidence>
<proteinExistence type="predicted"/>
<gene>
    <name evidence="7" type="ORF">CU098_013086</name>
</gene>
<feature type="transmembrane region" description="Helical" evidence="6">
    <location>
        <begin position="44"/>
        <end position="63"/>
    </location>
</feature>
<feature type="transmembrane region" description="Helical" evidence="6">
    <location>
        <begin position="314"/>
        <end position="332"/>
    </location>
</feature>
<evidence type="ECO:0000313" key="8">
    <source>
        <dbReference type="Proteomes" id="UP000253551"/>
    </source>
</evidence>
<feature type="transmembrane region" description="Helical" evidence="6">
    <location>
        <begin position="150"/>
        <end position="172"/>
    </location>
</feature>
<keyword evidence="3 6" id="KW-0812">Transmembrane</keyword>
<evidence type="ECO:0000313" key="7">
    <source>
        <dbReference type="EMBL" id="RCI06005.1"/>
    </source>
</evidence>
<dbReference type="EMBL" id="PJQM01000253">
    <property type="protein sequence ID" value="RCI06005.1"/>
    <property type="molecule type" value="Genomic_DNA"/>
</dbReference>
<feature type="transmembrane region" description="Helical" evidence="6">
    <location>
        <begin position="15"/>
        <end position="32"/>
    </location>
</feature>
<evidence type="ECO:0000256" key="2">
    <source>
        <dbReference type="ARBA" id="ARBA00022448"/>
    </source>
</evidence>
<keyword evidence="8" id="KW-1185">Reference proteome</keyword>
<dbReference type="PANTHER" id="PTHR23504:SF15">
    <property type="entry name" value="MAJOR FACILITATOR SUPERFAMILY (MFS) PROFILE DOMAIN-CONTAINING PROTEIN"/>
    <property type="match status" value="1"/>
</dbReference>
<name>A0A367KUY3_RHIST</name>
<evidence type="ECO:0008006" key="9">
    <source>
        <dbReference type="Google" id="ProtNLM"/>
    </source>
</evidence>
<accession>A0A367KUY3</accession>
<evidence type="ECO:0000256" key="6">
    <source>
        <dbReference type="SAM" id="Phobius"/>
    </source>
</evidence>
<comment type="subcellular location">
    <subcellularLocation>
        <location evidence="1">Membrane</location>
        <topology evidence="1">Multi-pass membrane protein</topology>
    </subcellularLocation>
</comment>
<evidence type="ECO:0000256" key="1">
    <source>
        <dbReference type="ARBA" id="ARBA00004141"/>
    </source>
</evidence>
<dbReference type="Gene3D" id="1.20.1250.20">
    <property type="entry name" value="MFS general substrate transporter like domains"/>
    <property type="match status" value="1"/>
</dbReference>
<dbReference type="PANTHER" id="PTHR23504">
    <property type="entry name" value="MAJOR FACILITATOR SUPERFAMILY DOMAIN-CONTAINING PROTEIN 10"/>
    <property type="match status" value="1"/>
</dbReference>
<dbReference type="GO" id="GO:0016020">
    <property type="term" value="C:membrane"/>
    <property type="evidence" value="ECO:0007669"/>
    <property type="project" value="UniProtKB-SubCell"/>
</dbReference>
<dbReference type="SUPFAM" id="SSF103473">
    <property type="entry name" value="MFS general substrate transporter"/>
    <property type="match status" value="1"/>
</dbReference>
<evidence type="ECO:0000256" key="5">
    <source>
        <dbReference type="ARBA" id="ARBA00023136"/>
    </source>
</evidence>
<dbReference type="Proteomes" id="UP000253551">
    <property type="component" value="Unassembled WGS sequence"/>
</dbReference>
<keyword evidence="4 6" id="KW-1133">Transmembrane helix</keyword>
<comment type="caution">
    <text evidence="7">The sequence shown here is derived from an EMBL/GenBank/DDBJ whole genome shotgun (WGS) entry which is preliminary data.</text>
</comment>
<feature type="transmembrane region" description="Helical" evidence="6">
    <location>
        <begin position="239"/>
        <end position="267"/>
    </location>
</feature>
<keyword evidence="2" id="KW-0813">Transport</keyword>
<evidence type="ECO:0000256" key="4">
    <source>
        <dbReference type="ARBA" id="ARBA00022989"/>
    </source>
</evidence>